<name>A0A9D1IS27_9FIRM</name>
<dbReference type="Proteomes" id="UP000824082">
    <property type="component" value="Unassembled WGS sequence"/>
</dbReference>
<protein>
    <submittedName>
        <fullName evidence="2">Uncharacterized protein</fullName>
    </submittedName>
</protein>
<dbReference type="InterPro" id="IPR025945">
    <property type="entry name" value="DHHW"/>
</dbReference>
<keyword evidence="1" id="KW-0472">Membrane</keyword>
<organism evidence="2 3">
    <name type="scientific">Candidatus Egerieicola faecale</name>
    <dbReference type="NCBI Taxonomy" id="2840774"/>
    <lineage>
        <taxon>Bacteria</taxon>
        <taxon>Bacillati</taxon>
        <taxon>Bacillota</taxon>
        <taxon>Clostridia</taxon>
        <taxon>Eubacteriales</taxon>
        <taxon>Oscillospiraceae</taxon>
        <taxon>Oscillospiraceae incertae sedis</taxon>
        <taxon>Candidatus Egerieicola</taxon>
    </lineage>
</organism>
<dbReference type="EMBL" id="DVMX01000002">
    <property type="protein sequence ID" value="HIU40934.1"/>
    <property type="molecule type" value="Genomic_DNA"/>
</dbReference>
<feature type="transmembrane region" description="Helical" evidence="1">
    <location>
        <begin position="9"/>
        <end position="28"/>
    </location>
</feature>
<reference evidence="2" key="1">
    <citation type="submission" date="2020-10" db="EMBL/GenBank/DDBJ databases">
        <authorList>
            <person name="Gilroy R."/>
        </authorList>
    </citation>
    <scope>NUCLEOTIDE SEQUENCE</scope>
    <source>
        <strain evidence="2">4509</strain>
    </source>
</reference>
<sequence length="382" mass="41973">MKGKFDAKLIPAFIGGSVLCFMGLLILFSPKSDYSVTRGKSLPSLPQATLSGVLNQTTQSSLEIYVEEHFPLRDLLAPVANRMAAFLDLGQVDQVYLLENRQVEQVIGSAAAAQPAIDAISGFLSRQSNSVIGLVPSAWTVYQDQLPSTPDLLDEGQLMADAYNVLDKTRTIDLYSVLTSAQSENLYYTTDNRLSGYGSYLCYRSLIRALGQSSLGLESFDIRHVANGIYGNLYRRTMIPTGPGDTLDEYRSQTGGKVTEMDLQYDGYTAQSQSLYFPEYLNTGDPMSYYLGSGWGVADISTDSAGERSLLLITDDFSNPIVPFLTLHYRQVTVVHLSDATQEQLANLHPEKYTSTLLLFSIQQLTSGSEFATQLRMIGTAS</sequence>
<dbReference type="AlphaFoldDB" id="A0A9D1IS27"/>
<evidence type="ECO:0000313" key="3">
    <source>
        <dbReference type="Proteomes" id="UP000824082"/>
    </source>
</evidence>
<accession>A0A9D1IS27</accession>
<keyword evidence="1" id="KW-1133">Transmembrane helix</keyword>
<comment type="caution">
    <text evidence="2">The sequence shown here is derived from an EMBL/GenBank/DDBJ whole genome shotgun (WGS) entry which is preliminary data.</text>
</comment>
<keyword evidence="1" id="KW-0812">Transmembrane</keyword>
<evidence type="ECO:0000313" key="2">
    <source>
        <dbReference type="EMBL" id="HIU40934.1"/>
    </source>
</evidence>
<gene>
    <name evidence="2" type="ORF">IAD19_00070</name>
</gene>
<evidence type="ECO:0000256" key="1">
    <source>
        <dbReference type="SAM" id="Phobius"/>
    </source>
</evidence>
<reference evidence="2" key="2">
    <citation type="journal article" date="2021" name="PeerJ">
        <title>Extensive microbial diversity within the chicken gut microbiome revealed by metagenomics and culture.</title>
        <authorList>
            <person name="Gilroy R."/>
            <person name="Ravi A."/>
            <person name="Getino M."/>
            <person name="Pursley I."/>
            <person name="Horton D.L."/>
            <person name="Alikhan N.F."/>
            <person name="Baker D."/>
            <person name="Gharbi K."/>
            <person name="Hall N."/>
            <person name="Watson M."/>
            <person name="Adriaenssens E.M."/>
            <person name="Foster-Nyarko E."/>
            <person name="Jarju S."/>
            <person name="Secka A."/>
            <person name="Antonio M."/>
            <person name="Oren A."/>
            <person name="Chaudhuri R.R."/>
            <person name="La Ragione R."/>
            <person name="Hildebrand F."/>
            <person name="Pallen M.J."/>
        </authorList>
    </citation>
    <scope>NUCLEOTIDE SEQUENCE</scope>
    <source>
        <strain evidence="2">4509</strain>
    </source>
</reference>
<proteinExistence type="predicted"/>
<dbReference type="Pfam" id="PF14286">
    <property type="entry name" value="DHHW"/>
    <property type="match status" value="1"/>
</dbReference>